<dbReference type="EMBL" id="CP036200">
    <property type="protein sequence ID" value="QBF81958.1"/>
    <property type="molecule type" value="Genomic_DNA"/>
</dbReference>
<keyword evidence="3 5" id="KW-0238">DNA-binding</keyword>
<dbReference type="NCBIfam" id="NF007246">
    <property type="entry name" value="PRK09692.1"/>
    <property type="match status" value="1"/>
</dbReference>
<dbReference type="InterPro" id="IPR010998">
    <property type="entry name" value="Integrase_recombinase_N"/>
</dbReference>
<dbReference type="KEGG" id="smai:EXU30_04025"/>
<feature type="domain" description="Core-binding (CB)" evidence="7">
    <location>
        <begin position="105"/>
        <end position="186"/>
    </location>
</feature>
<dbReference type="InterPro" id="IPR050808">
    <property type="entry name" value="Phage_Integrase"/>
</dbReference>
<reference evidence="8 9" key="1">
    <citation type="submission" date="2019-02" db="EMBL/GenBank/DDBJ databases">
        <title>Shewanella sp. D4-2 isolated from Dokdo Island.</title>
        <authorList>
            <person name="Baek K."/>
        </authorList>
    </citation>
    <scope>NUCLEOTIDE SEQUENCE [LARGE SCALE GENOMIC DNA]</scope>
    <source>
        <strain evidence="8 9">D4-2</strain>
    </source>
</reference>
<evidence type="ECO:0000259" key="7">
    <source>
        <dbReference type="PROSITE" id="PS51900"/>
    </source>
</evidence>
<evidence type="ECO:0000256" key="3">
    <source>
        <dbReference type="ARBA" id="ARBA00023125"/>
    </source>
</evidence>
<dbReference type="GO" id="GO:0006310">
    <property type="term" value="P:DNA recombination"/>
    <property type="evidence" value="ECO:0007669"/>
    <property type="project" value="UniProtKB-KW"/>
</dbReference>
<dbReference type="SUPFAM" id="SSF56349">
    <property type="entry name" value="DNA breaking-rejoining enzymes"/>
    <property type="match status" value="1"/>
</dbReference>
<dbReference type="Gene3D" id="1.10.150.130">
    <property type="match status" value="1"/>
</dbReference>
<evidence type="ECO:0000256" key="4">
    <source>
        <dbReference type="ARBA" id="ARBA00023172"/>
    </source>
</evidence>
<keyword evidence="2" id="KW-0229">DNA integration</keyword>
<dbReference type="PROSITE" id="PS51900">
    <property type="entry name" value="CB"/>
    <property type="match status" value="1"/>
</dbReference>
<sequence>MAKIVKPLTNTEIAQAKPRAKEYNLTDGDGLILRVKPNGSKLWLFNYYHPYTKKRKNLGLGTYPEISLAQARQSRLDARKLVAANIDPKEHRDTVQKAAEQEQLNTLEKVANDWFLIKKTKVTNDYATSLWRSLENHLFPRLGKYPISKLTATSTIEVLKPIAAKGSLETVRRLCQRLNEIMIYAVNTGVIFSNPLSGISHAFEAPKKQLMATIRPDELPELMQALNTASIKLVTRFLIEWQLHTMVRPNEAAGAKWSEIDFDNKLWTVPPARMKMKREHIVPLSDQVLSLLEALKPISGHREHIFPADRDPKSHANSQTANMALKRMGYGGKLVSHGLRALASTTLNEQGFDPDLIEASLAHVDKNDVRRAYNRADYLERRKPIMAWWSEYIEQAASGSNSLAGGYKGLRVVNQN</sequence>
<dbReference type="GO" id="GO:0003677">
    <property type="term" value="F:DNA binding"/>
    <property type="evidence" value="ECO:0007669"/>
    <property type="project" value="UniProtKB-UniRule"/>
</dbReference>
<accession>A0A411PEP2</accession>
<dbReference type="InterPro" id="IPR002104">
    <property type="entry name" value="Integrase_catalytic"/>
</dbReference>
<dbReference type="GO" id="GO:0015074">
    <property type="term" value="P:DNA integration"/>
    <property type="evidence" value="ECO:0007669"/>
    <property type="project" value="UniProtKB-KW"/>
</dbReference>
<evidence type="ECO:0000313" key="9">
    <source>
        <dbReference type="Proteomes" id="UP000291106"/>
    </source>
</evidence>
<dbReference type="CDD" id="cd00801">
    <property type="entry name" value="INT_P4_C"/>
    <property type="match status" value="1"/>
</dbReference>
<dbReference type="Pfam" id="PF22022">
    <property type="entry name" value="Phage_int_M"/>
    <property type="match status" value="1"/>
</dbReference>
<organism evidence="8 9">
    <name type="scientific">Shewanella maritima</name>
    <dbReference type="NCBI Taxonomy" id="2520507"/>
    <lineage>
        <taxon>Bacteria</taxon>
        <taxon>Pseudomonadati</taxon>
        <taxon>Pseudomonadota</taxon>
        <taxon>Gammaproteobacteria</taxon>
        <taxon>Alteromonadales</taxon>
        <taxon>Shewanellaceae</taxon>
        <taxon>Shewanella</taxon>
    </lineage>
</organism>
<gene>
    <name evidence="8" type="ORF">EXU30_04025</name>
</gene>
<dbReference type="Pfam" id="PF00589">
    <property type="entry name" value="Phage_integrase"/>
    <property type="match status" value="1"/>
</dbReference>
<dbReference type="Gene3D" id="3.30.160.390">
    <property type="entry name" value="Integrase, DNA-binding domain"/>
    <property type="match status" value="1"/>
</dbReference>
<dbReference type="InterPro" id="IPR013762">
    <property type="entry name" value="Integrase-like_cat_sf"/>
</dbReference>
<dbReference type="PANTHER" id="PTHR30629">
    <property type="entry name" value="PROPHAGE INTEGRASE"/>
    <property type="match status" value="1"/>
</dbReference>
<name>A0A411PEP2_9GAMM</name>
<evidence type="ECO:0000313" key="8">
    <source>
        <dbReference type="EMBL" id="QBF81958.1"/>
    </source>
</evidence>
<dbReference type="Gene3D" id="1.10.443.10">
    <property type="entry name" value="Intergrase catalytic core"/>
    <property type="match status" value="1"/>
</dbReference>
<dbReference type="Proteomes" id="UP000291106">
    <property type="component" value="Chromosome"/>
</dbReference>
<evidence type="ECO:0000259" key="6">
    <source>
        <dbReference type="PROSITE" id="PS51898"/>
    </source>
</evidence>
<dbReference type="AlphaFoldDB" id="A0A411PEP2"/>
<dbReference type="InterPro" id="IPR038488">
    <property type="entry name" value="Integrase_DNA-bd_sf"/>
</dbReference>
<keyword evidence="4" id="KW-0233">DNA recombination</keyword>
<evidence type="ECO:0000256" key="2">
    <source>
        <dbReference type="ARBA" id="ARBA00022908"/>
    </source>
</evidence>
<dbReference type="PROSITE" id="PS51898">
    <property type="entry name" value="TYR_RECOMBINASE"/>
    <property type="match status" value="1"/>
</dbReference>
<evidence type="ECO:0000256" key="1">
    <source>
        <dbReference type="ARBA" id="ARBA00008857"/>
    </source>
</evidence>
<protein>
    <submittedName>
        <fullName evidence="8">DUF4102 domain-containing protein</fullName>
    </submittedName>
</protein>
<dbReference type="InterPro" id="IPR044068">
    <property type="entry name" value="CB"/>
</dbReference>
<keyword evidence="9" id="KW-1185">Reference proteome</keyword>
<dbReference type="InterPro" id="IPR025166">
    <property type="entry name" value="Integrase_DNA_bind_dom"/>
</dbReference>
<proteinExistence type="inferred from homology"/>
<feature type="domain" description="Tyr recombinase" evidence="6">
    <location>
        <begin position="209"/>
        <end position="386"/>
    </location>
</feature>
<dbReference type="InterPro" id="IPR053876">
    <property type="entry name" value="Phage_int_M"/>
</dbReference>
<dbReference type="InterPro" id="IPR011010">
    <property type="entry name" value="DNA_brk_join_enz"/>
</dbReference>
<dbReference type="RefSeq" id="WP_130597932.1">
    <property type="nucleotide sequence ID" value="NZ_CP036200.1"/>
</dbReference>
<comment type="similarity">
    <text evidence="1">Belongs to the 'phage' integrase family.</text>
</comment>
<dbReference type="OrthoDB" id="9795573at2"/>
<dbReference type="Pfam" id="PF13356">
    <property type="entry name" value="Arm-DNA-bind_3"/>
    <property type="match status" value="1"/>
</dbReference>
<evidence type="ECO:0000256" key="5">
    <source>
        <dbReference type="PROSITE-ProRule" id="PRU01248"/>
    </source>
</evidence>
<dbReference type="PANTHER" id="PTHR30629:SF6">
    <property type="entry name" value="PROPHAGE INTEGRASE INTA-RELATED"/>
    <property type="match status" value="1"/>
</dbReference>